<dbReference type="PROSITE" id="PS51767">
    <property type="entry name" value="PEPTIDASE_A1"/>
    <property type="match status" value="1"/>
</dbReference>
<dbReference type="SUPFAM" id="SSF50630">
    <property type="entry name" value="Acid proteases"/>
    <property type="match status" value="1"/>
</dbReference>
<keyword evidence="12" id="KW-0645">Protease</keyword>
<evidence type="ECO:0000313" key="16">
    <source>
        <dbReference type="RefSeq" id="XP_031751054.1"/>
    </source>
</evidence>
<evidence type="ECO:0000313" key="17">
    <source>
        <dbReference type="Xenbase" id="XB-GENE-29086023"/>
    </source>
</evidence>
<dbReference type="Proteomes" id="UP000008143">
    <property type="component" value="Chromosome 1"/>
</dbReference>
<feature type="disulfide bond" evidence="11">
    <location>
        <begin position="308"/>
        <end position="341"/>
    </location>
</feature>
<proteinExistence type="inferred from homology"/>
<evidence type="ECO:0000259" key="14">
    <source>
        <dbReference type="PROSITE" id="PS51767"/>
    </source>
</evidence>
<protein>
    <recommendedName>
        <fullName evidence="5">cathepsin E</fullName>
        <ecNumber evidence="5">3.4.23.34</ecNumber>
    </recommendedName>
</protein>
<evidence type="ECO:0000256" key="4">
    <source>
        <dbReference type="ARBA" id="ARBA00011748"/>
    </source>
</evidence>
<feature type="signal peptide" evidence="13">
    <location>
        <begin position="1"/>
        <end position="15"/>
    </location>
</feature>
<evidence type="ECO:0000256" key="11">
    <source>
        <dbReference type="PIRSR" id="PIRSR601461-2"/>
    </source>
</evidence>
<dbReference type="PANTHER" id="PTHR47966:SF82">
    <property type="entry name" value="PEPSIN A"/>
    <property type="match status" value="1"/>
</dbReference>
<dbReference type="Gene3D" id="2.40.70.10">
    <property type="entry name" value="Acid Proteases"/>
    <property type="match status" value="2"/>
</dbReference>
<feature type="active site" evidence="10">
    <location>
        <position position="274"/>
    </location>
</feature>
<evidence type="ECO:0000256" key="6">
    <source>
        <dbReference type="ARBA" id="ARBA00022753"/>
    </source>
</evidence>
<feature type="active site" evidence="10">
    <location>
        <position position="93"/>
    </location>
</feature>
<evidence type="ECO:0000256" key="5">
    <source>
        <dbReference type="ARBA" id="ARBA00013240"/>
    </source>
</evidence>
<dbReference type="Pfam" id="PF00026">
    <property type="entry name" value="Asp"/>
    <property type="match status" value="1"/>
</dbReference>
<keyword evidence="13" id="KW-0732">Signal</keyword>
<dbReference type="AlphaFoldDB" id="A0A8J1IZM3"/>
<evidence type="ECO:0000256" key="13">
    <source>
        <dbReference type="SAM" id="SignalP"/>
    </source>
</evidence>
<comment type="catalytic activity">
    <reaction evidence="1">
        <text>Similar to cathepsin D, but slightly broader specificity.</text>
        <dbReference type="EC" id="3.4.23.34"/>
    </reaction>
</comment>
<evidence type="ECO:0000256" key="2">
    <source>
        <dbReference type="ARBA" id="ARBA00004177"/>
    </source>
</evidence>
<evidence type="ECO:0000256" key="9">
    <source>
        <dbReference type="ARBA" id="ARBA00058213"/>
    </source>
</evidence>
<dbReference type="PROSITE" id="PS00141">
    <property type="entry name" value="ASP_PROTEASE"/>
    <property type="match status" value="2"/>
</dbReference>
<keyword evidence="12" id="KW-0064">Aspartyl protease</keyword>
<name>A0A8J1IZM3_XENTR</name>
<feature type="disulfide bond" evidence="11">
    <location>
        <begin position="106"/>
        <end position="111"/>
    </location>
</feature>
<comment type="subunit">
    <text evidence="4">Homodimer; disulfide-linked.</text>
</comment>
<organism evidence="15 16">
    <name type="scientific">Xenopus tropicalis</name>
    <name type="common">Western clawed frog</name>
    <name type="synonym">Silurana tropicalis</name>
    <dbReference type="NCBI Taxonomy" id="8364"/>
    <lineage>
        <taxon>Eukaryota</taxon>
        <taxon>Metazoa</taxon>
        <taxon>Chordata</taxon>
        <taxon>Craniata</taxon>
        <taxon>Vertebrata</taxon>
        <taxon>Euteleostomi</taxon>
        <taxon>Amphibia</taxon>
        <taxon>Batrachia</taxon>
        <taxon>Anura</taxon>
        <taxon>Pipoidea</taxon>
        <taxon>Pipidae</taxon>
        <taxon>Xenopodinae</taxon>
        <taxon>Xenopus</taxon>
        <taxon>Silurana</taxon>
    </lineage>
</organism>
<dbReference type="Gene3D" id="6.10.140.60">
    <property type="match status" value="1"/>
</dbReference>
<reference evidence="16" key="1">
    <citation type="submission" date="2025-08" db="UniProtKB">
        <authorList>
            <consortium name="RefSeq"/>
        </authorList>
    </citation>
    <scope>IDENTIFICATION</scope>
    <source>
        <strain evidence="16">Nigerian</strain>
        <tissue evidence="16">Liver and blood</tissue>
    </source>
</reference>
<dbReference type="InterPro" id="IPR021109">
    <property type="entry name" value="Peptidase_aspartic_dom_sf"/>
</dbReference>
<dbReference type="EC" id="3.4.23.34" evidence="5"/>
<feature type="chain" id="PRO_5035295747" description="cathepsin E" evidence="13">
    <location>
        <begin position="16"/>
        <end position="381"/>
    </location>
</feature>
<evidence type="ECO:0000256" key="12">
    <source>
        <dbReference type="RuleBase" id="RU000454"/>
    </source>
</evidence>
<dbReference type="OMA" id="ANCEGHA"/>
<dbReference type="InterPro" id="IPR001461">
    <property type="entry name" value="Aspartic_peptidase_A1"/>
</dbReference>
<comment type="subcellular location">
    <subcellularLocation>
        <location evidence="2">Endosome</location>
    </subcellularLocation>
</comment>
<evidence type="ECO:0000256" key="10">
    <source>
        <dbReference type="PIRSR" id="PIRSR601461-1"/>
    </source>
</evidence>
<keyword evidence="12" id="KW-0378">Hydrolase</keyword>
<comment type="similarity">
    <text evidence="3 12">Belongs to the peptidase A1 family.</text>
</comment>
<dbReference type="PANTHER" id="PTHR47966">
    <property type="entry name" value="BETA-SITE APP-CLEAVING ENZYME, ISOFORM A-RELATED"/>
    <property type="match status" value="1"/>
</dbReference>
<dbReference type="AGR" id="Xenbase:XB-GENE-29086023"/>
<dbReference type="PRINTS" id="PR00792">
    <property type="entry name" value="PEPSIN"/>
</dbReference>
<sequence length="381" mass="41257">MRWLLLLLWGAMGHGLVRVPLQRGTSLRQTLIESRFPENLFHSLSMDLAGKYSSLLDNTHLSFIEPLTNYMDNQYFGTISIGTPPQEFNVVFDTGSANLWIPSVTCSSAACTNHNQFDPKLSSTFQPGNKMVSISYGTGSMSGALGFDTVQVGDIVDRNQGLLLSETESIFLFYSKFDGILGLGYPSLSVGDVTPVFDNMWKEELINEDLFSVCLTSHKGSAVVFGGIDGSCFAGGELQWVPVTAQKYWQITVDSVTINGQIIACRESCQAIVDTGTSVIAGHPGAIRTIQGAIGAKADKYGLFTVSCESVSSLPEIIITINGIGYPLPARAYISQFPGSCSSGFQATSGPWILGDIFLREYFTVFDRGNNRIGFAPAPKL</sequence>
<dbReference type="InterPro" id="IPR033121">
    <property type="entry name" value="PEPTIDASE_A1"/>
</dbReference>
<dbReference type="GeneID" id="101732307"/>
<keyword evidence="15" id="KW-1185">Reference proteome</keyword>
<gene>
    <name evidence="16 17" type="primary">LOC101732307</name>
</gene>
<feature type="domain" description="Peptidase A1" evidence="14">
    <location>
        <begin position="75"/>
        <end position="376"/>
    </location>
</feature>
<evidence type="ECO:0000256" key="7">
    <source>
        <dbReference type="ARBA" id="ARBA00023157"/>
    </source>
</evidence>
<evidence type="ECO:0000313" key="15">
    <source>
        <dbReference type="Proteomes" id="UP000008143"/>
    </source>
</evidence>
<accession>A0A8J1IZM3</accession>
<dbReference type="GO" id="GO:0005768">
    <property type="term" value="C:endosome"/>
    <property type="evidence" value="ECO:0007669"/>
    <property type="project" value="UniProtKB-SubCell"/>
</dbReference>
<dbReference type="Xenbase" id="XB-GENE-29086023">
    <property type="gene designation" value="LOC101732307"/>
</dbReference>
<keyword evidence="6" id="KW-0967">Endosome</keyword>
<evidence type="ECO:0000256" key="3">
    <source>
        <dbReference type="ARBA" id="ARBA00007447"/>
    </source>
</evidence>
<dbReference type="FunFam" id="2.40.70.10:FF:000004">
    <property type="entry name" value="Pepsin A"/>
    <property type="match status" value="1"/>
</dbReference>
<dbReference type="KEGG" id="xtr:101732307"/>
<keyword evidence="8" id="KW-0325">Glycoprotein</keyword>
<keyword evidence="7 11" id="KW-1015">Disulfide bond</keyword>
<dbReference type="FunFam" id="2.40.70.10:FF:000006">
    <property type="entry name" value="Cathepsin E"/>
    <property type="match status" value="1"/>
</dbReference>
<evidence type="ECO:0000256" key="8">
    <source>
        <dbReference type="ARBA" id="ARBA00023180"/>
    </source>
</evidence>
<feature type="disulfide bond" evidence="11">
    <location>
        <begin position="265"/>
        <end position="269"/>
    </location>
</feature>
<dbReference type="InterPro" id="IPR001969">
    <property type="entry name" value="Aspartic_peptidase_AS"/>
</dbReference>
<comment type="function">
    <text evidence="9">May have a role in immune function. Probably involved in the processing of antigenic peptides during MHC class II-mediated antigen presentation.</text>
</comment>
<dbReference type="GO" id="GO:0004190">
    <property type="term" value="F:aspartic-type endopeptidase activity"/>
    <property type="evidence" value="ECO:0000318"/>
    <property type="project" value="GO_Central"/>
</dbReference>
<dbReference type="OrthoDB" id="771136at2759"/>
<dbReference type="GO" id="GO:0006508">
    <property type="term" value="P:proteolysis"/>
    <property type="evidence" value="ECO:0000318"/>
    <property type="project" value="GO_Central"/>
</dbReference>
<evidence type="ECO:0000256" key="1">
    <source>
        <dbReference type="ARBA" id="ARBA00001898"/>
    </source>
</evidence>
<dbReference type="RefSeq" id="XP_031751054.1">
    <property type="nucleotide sequence ID" value="XM_031895194.1"/>
</dbReference>